<dbReference type="EC" id="1.1.1.3" evidence="4"/>
<dbReference type="EMBL" id="JALJYF010000002">
    <property type="protein sequence ID" value="MCP1727788.1"/>
    <property type="molecule type" value="Genomic_DNA"/>
</dbReference>
<dbReference type="InterPro" id="IPR019811">
    <property type="entry name" value="HDH_CS"/>
</dbReference>
<dbReference type="GO" id="GO:0004072">
    <property type="term" value="F:aspartate kinase activity"/>
    <property type="evidence" value="ECO:0007669"/>
    <property type="project" value="UniProtKB-EC"/>
</dbReference>
<feature type="domain" description="Aspartate/homoserine dehydrogenase NAD-binding" evidence="14">
    <location>
        <begin position="30"/>
        <end position="153"/>
    </location>
</feature>
<comment type="catalytic activity">
    <reaction evidence="11">
        <text>L-homoserine + NAD(+) = L-aspartate 4-semialdehyde + NADH + H(+)</text>
        <dbReference type="Rhea" id="RHEA:15757"/>
        <dbReference type="ChEBI" id="CHEBI:15378"/>
        <dbReference type="ChEBI" id="CHEBI:57476"/>
        <dbReference type="ChEBI" id="CHEBI:57540"/>
        <dbReference type="ChEBI" id="CHEBI:57945"/>
        <dbReference type="ChEBI" id="CHEBI:537519"/>
        <dbReference type="EC" id="1.1.1.3"/>
    </reaction>
    <physiologicalReaction direction="right-to-left" evidence="11">
        <dbReference type="Rhea" id="RHEA:15759"/>
    </physiologicalReaction>
</comment>
<dbReference type="PROSITE" id="PS01042">
    <property type="entry name" value="HOMOSER_DHGENASE"/>
    <property type="match status" value="1"/>
</dbReference>
<evidence type="ECO:0000256" key="2">
    <source>
        <dbReference type="ARBA" id="ARBA00005056"/>
    </source>
</evidence>
<dbReference type="GO" id="GO:0004412">
    <property type="term" value="F:homoserine dehydrogenase activity"/>
    <property type="evidence" value="ECO:0007669"/>
    <property type="project" value="UniProtKB-EC"/>
</dbReference>
<evidence type="ECO:0000259" key="13">
    <source>
        <dbReference type="Pfam" id="PF00742"/>
    </source>
</evidence>
<comment type="caution">
    <text evidence="15">The sequence shown here is derived from an EMBL/GenBank/DDBJ whole genome shotgun (WGS) entry which is preliminary data.</text>
</comment>
<keyword evidence="9" id="KW-0486">Methionine biosynthesis</keyword>
<dbReference type="InterPro" id="IPR001342">
    <property type="entry name" value="HDH_cat"/>
</dbReference>
<protein>
    <recommendedName>
        <fullName evidence="4">homoserine dehydrogenase</fullName>
        <ecNumber evidence="4">1.1.1.3</ecNumber>
    </recommendedName>
</protein>
<evidence type="ECO:0000256" key="7">
    <source>
        <dbReference type="ARBA" id="ARBA00022857"/>
    </source>
</evidence>
<organism evidence="15 16">
    <name type="scientific">Natronospira proteinivora</name>
    <dbReference type="NCBI Taxonomy" id="1807133"/>
    <lineage>
        <taxon>Bacteria</taxon>
        <taxon>Pseudomonadati</taxon>
        <taxon>Pseudomonadota</taxon>
        <taxon>Gammaproteobacteria</taxon>
        <taxon>Natronospirales</taxon>
        <taxon>Natronospiraceae</taxon>
        <taxon>Natronospira</taxon>
    </lineage>
</organism>
<gene>
    <name evidence="15" type="ORF">J2T60_001788</name>
</gene>
<dbReference type="Pfam" id="PF03447">
    <property type="entry name" value="NAD_binding_3"/>
    <property type="match status" value="1"/>
</dbReference>
<dbReference type="RefSeq" id="WP_253448579.1">
    <property type="nucleotide sequence ID" value="NZ_JALJYF010000002.1"/>
</dbReference>
<keyword evidence="8 15" id="KW-0560">Oxidoreductase</keyword>
<evidence type="ECO:0000256" key="12">
    <source>
        <dbReference type="RuleBase" id="RU004171"/>
    </source>
</evidence>
<evidence type="ECO:0000256" key="8">
    <source>
        <dbReference type="ARBA" id="ARBA00023002"/>
    </source>
</evidence>
<evidence type="ECO:0000256" key="9">
    <source>
        <dbReference type="ARBA" id="ARBA00023167"/>
    </source>
</evidence>
<sequence>MSSVRQQPSVTVLDRSARDSRSICPLVVIGSGNVGGELLQLLDDRRPGSVSLLGLANSRTMLWNELGLSLDGIRQQLAESDQASCLDELASRLLDQGPQGVIVDLTASREVADRHAGWIQAGLDVVTANKWAAAGEAQGYQALLGAEEAGVGRYRHATTVGAGLPLLDSLQRLRSAGESIVSVSGLFSGTLSYLMQGLQSGRGLAKSLWAAHEQGLTEPDPRLDLSGLDVARKLVITARAAGFELSLEDVRIESLVPPSLIDCDLSTFFAQGSEPLDSHWAGIQSKAEAGIPRYVGQVDNQGQASVGIQWLPTAHPFVGVGATDNIFEIRSDSYRDTPLIIRGPGAGSRVTAVQVLADIHSLI</sequence>
<evidence type="ECO:0000256" key="3">
    <source>
        <dbReference type="ARBA" id="ARBA00005062"/>
    </source>
</evidence>
<evidence type="ECO:0000313" key="15">
    <source>
        <dbReference type="EMBL" id="MCP1727788.1"/>
    </source>
</evidence>
<evidence type="ECO:0000256" key="5">
    <source>
        <dbReference type="ARBA" id="ARBA00022605"/>
    </source>
</evidence>
<evidence type="ECO:0000256" key="6">
    <source>
        <dbReference type="ARBA" id="ARBA00022697"/>
    </source>
</evidence>
<comment type="cofactor">
    <cofactor evidence="1">
        <name>a metal cation</name>
        <dbReference type="ChEBI" id="CHEBI:25213"/>
    </cofactor>
</comment>
<dbReference type="PANTHER" id="PTHR43070:SF3">
    <property type="entry name" value="HOMOSERINE DEHYDROGENASE"/>
    <property type="match status" value="1"/>
</dbReference>
<keyword evidence="16" id="KW-1185">Reference proteome</keyword>
<feature type="domain" description="Homoserine dehydrogenase catalytic" evidence="13">
    <location>
        <begin position="165"/>
        <end position="359"/>
    </location>
</feature>
<proteinExistence type="inferred from homology"/>
<dbReference type="Proteomes" id="UP001523550">
    <property type="component" value="Unassembled WGS sequence"/>
</dbReference>
<dbReference type="Pfam" id="PF00742">
    <property type="entry name" value="Homoserine_dh"/>
    <property type="match status" value="1"/>
</dbReference>
<dbReference type="InterPro" id="IPR005106">
    <property type="entry name" value="Asp/hSer_DH_NAD-bd"/>
</dbReference>
<evidence type="ECO:0000256" key="10">
    <source>
        <dbReference type="ARBA" id="ARBA00048841"/>
    </source>
</evidence>
<dbReference type="SUPFAM" id="SSF51735">
    <property type="entry name" value="NAD(P)-binding Rossmann-fold domains"/>
    <property type="match status" value="1"/>
</dbReference>
<evidence type="ECO:0000256" key="4">
    <source>
        <dbReference type="ARBA" id="ARBA00013213"/>
    </source>
</evidence>
<keyword evidence="6" id="KW-0791">Threonine biosynthesis</keyword>
<keyword evidence="7" id="KW-0521">NADP</keyword>
<keyword evidence="15" id="KW-0808">Transferase</keyword>
<accession>A0ABT1GBP5</accession>
<dbReference type="Gene3D" id="3.30.360.10">
    <property type="entry name" value="Dihydrodipicolinate Reductase, domain 2"/>
    <property type="match status" value="1"/>
</dbReference>
<evidence type="ECO:0000259" key="14">
    <source>
        <dbReference type="Pfam" id="PF03447"/>
    </source>
</evidence>
<dbReference type="Gene3D" id="3.40.50.720">
    <property type="entry name" value="NAD(P)-binding Rossmann-like Domain"/>
    <property type="match status" value="1"/>
</dbReference>
<name>A0ABT1GBP5_9GAMM</name>
<evidence type="ECO:0000256" key="1">
    <source>
        <dbReference type="ARBA" id="ARBA00001920"/>
    </source>
</evidence>
<comment type="catalytic activity">
    <reaction evidence="10">
        <text>L-homoserine + NADP(+) = L-aspartate 4-semialdehyde + NADPH + H(+)</text>
        <dbReference type="Rhea" id="RHEA:15761"/>
        <dbReference type="ChEBI" id="CHEBI:15378"/>
        <dbReference type="ChEBI" id="CHEBI:57476"/>
        <dbReference type="ChEBI" id="CHEBI:57783"/>
        <dbReference type="ChEBI" id="CHEBI:58349"/>
        <dbReference type="ChEBI" id="CHEBI:537519"/>
        <dbReference type="EC" id="1.1.1.3"/>
    </reaction>
    <physiologicalReaction direction="right-to-left" evidence="10">
        <dbReference type="Rhea" id="RHEA:15763"/>
    </physiologicalReaction>
</comment>
<evidence type="ECO:0000256" key="11">
    <source>
        <dbReference type="ARBA" id="ARBA00049031"/>
    </source>
</evidence>
<reference evidence="15 16" key="1">
    <citation type="submission" date="2022-03" db="EMBL/GenBank/DDBJ databases">
        <title>Genomic Encyclopedia of Type Strains, Phase III (KMG-III): the genomes of soil and plant-associated and newly described type strains.</title>
        <authorList>
            <person name="Whitman W."/>
        </authorList>
    </citation>
    <scope>NUCLEOTIDE SEQUENCE [LARGE SCALE GENOMIC DNA]</scope>
    <source>
        <strain evidence="15 16">BSker1</strain>
    </source>
</reference>
<comment type="pathway">
    <text evidence="3">Amino-acid biosynthesis; L-methionine biosynthesis via de novo pathway; L-homoserine from L-aspartate: step 3/3.</text>
</comment>
<dbReference type="InterPro" id="IPR036291">
    <property type="entry name" value="NAD(P)-bd_dom_sf"/>
</dbReference>
<keyword evidence="5" id="KW-0028">Amino-acid biosynthesis</keyword>
<dbReference type="SUPFAM" id="SSF55347">
    <property type="entry name" value="Glyceraldehyde-3-phosphate dehydrogenase-like, C-terminal domain"/>
    <property type="match status" value="1"/>
</dbReference>
<evidence type="ECO:0000313" key="16">
    <source>
        <dbReference type="Proteomes" id="UP001523550"/>
    </source>
</evidence>
<comment type="pathway">
    <text evidence="2">Amino-acid biosynthesis; L-threonine biosynthesis; L-threonine from L-aspartate: step 3/5.</text>
</comment>
<comment type="similarity">
    <text evidence="12">Belongs to the homoserine dehydrogenase family.</text>
</comment>
<dbReference type="PANTHER" id="PTHR43070">
    <property type="match status" value="1"/>
</dbReference>
<dbReference type="InterPro" id="IPR011147">
    <property type="entry name" value="Bifunc_Aspkin/hSer_DH"/>
</dbReference>